<protein>
    <submittedName>
        <fullName evidence="1">Uncharacterized protein</fullName>
    </submittedName>
</protein>
<name>A0A0F9Q682_9ZZZZ</name>
<reference evidence="1" key="1">
    <citation type="journal article" date="2015" name="Nature">
        <title>Complex archaea that bridge the gap between prokaryotes and eukaryotes.</title>
        <authorList>
            <person name="Spang A."/>
            <person name="Saw J.H."/>
            <person name="Jorgensen S.L."/>
            <person name="Zaremba-Niedzwiedzka K."/>
            <person name="Martijn J."/>
            <person name="Lind A.E."/>
            <person name="van Eijk R."/>
            <person name="Schleper C."/>
            <person name="Guy L."/>
            <person name="Ettema T.J."/>
        </authorList>
    </citation>
    <scope>NUCLEOTIDE SEQUENCE</scope>
</reference>
<gene>
    <name evidence="1" type="ORF">LCGC14_1133610</name>
</gene>
<accession>A0A0F9Q682</accession>
<evidence type="ECO:0000313" key="1">
    <source>
        <dbReference type="EMBL" id="KKN00863.1"/>
    </source>
</evidence>
<proteinExistence type="predicted"/>
<sequence>MNRIDIEDHVEEAVSSPVLARRIQKVVKEIEETVPRDKTREMMYELVDIVLQMGQRVRTIEIRVVGYDTREELSKKKEHLPKRKIDYGVDFPRDSEHASHRK</sequence>
<dbReference type="AlphaFoldDB" id="A0A0F9Q682"/>
<organism evidence="1">
    <name type="scientific">marine sediment metagenome</name>
    <dbReference type="NCBI Taxonomy" id="412755"/>
    <lineage>
        <taxon>unclassified sequences</taxon>
        <taxon>metagenomes</taxon>
        <taxon>ecological metagenomes</taxon>
    </lineage>
</organism>
<comment type="caution">
    <text evidence="1">The sequence shown here is derived from an EMBL/GenBank/DDBJ whole genome shotgun (WGS) entry which is preliminary data.</text>
</comment>
<dbReference type="EMBL" id="LAZR01005326">
    <property type="protein sequence ID" value="KKN00863.1"/>
    <property type="molecule type" value="Genomic_DNA"/>
</dbReference>